<accession>A0A7W9GHR0</accession>
<dbReference type="EMBL" id="JACHMB010000001">
    <property type="protein sequence ID" value="MBB5783938.1"/>
    <property type="molecule type" value="Genomic_DNA"/>
</dbReference>
<dbReference type="Gene3D" id="3.20.20.80">
    <property type="entry name" value="Glycosidases"/>
    <property type="match status" value="1"/>
</dbReference>
<dbReference type="GO" id="GO:0009986">
    <property type="term" value="C:cell surface"/>
    <property type="evidence" value="ECO:0007669"/>
    <property type="project" value="TreeGrafter"/>
</dbReference>
<evidence type="ECO:0000256" key="6">
    <source>
        <dbReference type="ARBA" id="ARBA00023326"/>
    </source>
</evidence>
<dbReference type="GO" id="GO:0008422">
    <property type="term" value="F:beta-glucosidase activity"/>
    <property type="evidence" value="ECO:0007669"/>
    <property type="project" value="TreeGrafter"/>
</dbReference>
<gene>
    <name evidence="9" type="ORF">HD596_010694</name>
</gene>
<dbReference type="InterPro" id="IPR050386">
    <property type="entry name" value="Glycosyl_hydrolase_5"/>
</dbReference>
<keyword evidence="4" id="KW-0119">Carbohydrate metabolism</keyword>
<keyword evidence="3" id="KW-0136">Cellulose degradation</keyword>
<dbReference type="PANTHER" id="PTHR31297">
    <property type="entry name" value="GLUCAN ENDO-1,6-BETA-GLUCOSIDASE B"/>
    <property type="match status" value="1"/>
</dbReference>
<evidence type="ECO:0000256" key="5">
    <source>
        <dbReference type="ARBA" id="ARBA00023295"/>
    </source>
</evidence>
<dbReference type="PANTHER" id="PTHR31297:SF41">
    <property type="entry name" value="ENDOGLUCANASE, PUTATIVE (AFU_ORTHOLOGUE AFUA_5G01830)-RELATED"/>
    <property type="match status" value="1"/>
</dbReference>
<dbReference type="SUPFAM" id="SSF51445">
    <property type="entry name" value="(Trans)glycosidases"/>
    <property type="match status" value="1"/>
</dbReference>
<dbReference type="AlphaFoldDB" id="A0A7W9GHR0"/>
<reference evidence="9 10" key="1">
    <citation type="submission" date="2020-08" db="EMBL/GenBank/DDBJ databases">
        <title>Sequencing the genomes of 1000 actinobacteria strains.</title>
        <authorList>
            <person name="Klenk H.-P."/>
        </authorList>
    </citation>
    <scope>NUCLEOTIDE SEQUENCE [LARGE SCALE GENOMIC DNA]</scope>
    <source>
        <strain evidence="9 10">DSM 45507</strain>
    </source>
</reference>
<sequence>MSTAVRRYGFNLQWMFWKDPGAKPAPVDERVLDAIAAWGFDFVRMPCDYRFWTDGLDYAHPDERVLEVLDTYLDACRERGLHLSLNLHRAPGYVITGWESEHHNLWADREAQDGFAAIWTAFARRYRGVPGDELSFDLVNEPPSVGERGFTRAAHETVIRRVVAELRRADPDRPIVIDGLGGGHLAMPELADLGVVHSTRGYAPMSVSHYRAEWWPGSQGLPEPAYPGDYQGQHWDRAALRDFYAPWREVAAQGVPVHVGEFGCYDRTPNDVALRWLSDVLGVFASFGWGYALWEFQGPFGVIGHRRPGARFEQLDGFPVDRDLLELLQAHRVSP</sequence>
<organism evidence="9 10">
    <name type="scientific">Nonomuraea jabiensis</name>
    <dbReference type="NCBI Taxonomy" id="882448"/>
    <lineage>
        <taxon>Bacteria</taxon>
        <taxon>Bacillati</taxon>
        <taxon>Actinomycetota</taxon>
        <taxon>Actinomycetes</taxon>
        <taxon>Streptosporangiales</taxon>
        <taxon>Streptosporangiaceae</taxon>
        <taxon>Nonomuraea</taxon>
    </lineage>
</organism>
<dbReference type="RefSeq" id="WP_221520016.1">
    <property type="nucleotide sequence ID" value="NZ_JACHMB010000001.1"/>
</dbReference>
<name>A0A7W9GHR0_9ACTN</name>
<dbReference type="Proteomes" id="UP000579153">
    <property type="component" value="Unassembled WGS sequence"/>
</dbReference>
<evidence type="ECO:0000313" key="10">
    <source>
        <dbReference type="Proteomes" id="UP000579153"/>
    </source>
</evidence>
<comment type="similarity">
    <text evidence="1 7">Belongs to the glycosyl hydrolase 5 (cellulase A) family.</text>
</comment>
<evidence type="ECO:0000256" key="3">
    <source>
        <dbReference type="ARBA" id="ARBA00023001"/>
    </source>
</evidence>
<dbReference type="InterPro" id="IPR017853">
    <property type="entry name" value="GH"/>
</dbReference>
<keyword evidence="2 7" id="KW-0378">Hydrolase</keyword>
<keyword evidence="6" id="KW-0624">Polysaccharide degradation</keyword>
<dbReference type="Pfam" id="PF00150">
    <property type="entry name" value="Cellulase"/>
    <property type="match status" value="1"/>
</dbReference>
<keyword evidence="10" id="KW-1185">Reference proteome</keyword>
<protein>
    <submittedName>
        <fullName evidence="9">Aryl-phospho-beta-D-glucosidase BglC (GH1 family)</fullName>
    </submittedName>
</protein>
<dbReference type="GO" id="GO:0030245">
    <property type="term" value="P:cellulose catabolic process"/>
    <property type="evidence" value="ECO:0007669"/>
    <property type="project" value="UniProtKB-KW"/>
</dbReference>
<dbReference type="InterPro" id="IPR001547">
    <property type="entry name" value="Glyco_hydro_5"/>
</dbReference>
<evidence type="ECO:0000256" key="1">
    <source>
        <dbReference type="ARBA" id="ARBA00005641"/>
    </source>
</evidence>
<evidence type="ECO:0000256" key="4">
    <source>
        <dbReference type="ARBA" id="ARBA00023277"/>
    </source>
</evidence>
<evidence type="ECO:0000256" key="7">
    <source>
        <dbReference type="RuleBase" id="RU361153"/>
    </source>
</evidence>
<evidence type="ECO:0000256" key="2">
    <source>
        <dbReference type="ARBA" id="ARBA00022801"/>
    </source>
</evidence>
<proteinExistence type="inferred from homology"/>
<feature type="domain" description="Glycoside hydrolase family 5" evidence="8">
    <location>
        <begin position="25"/>
        <end position="295"/>
    </location>
</feature>
<comment type="caution">
    <text evidence="9">The sequence shown here is derived from an EMBL/GenBank/DDBJ whole genome shotgun (WGS) entry which is preliminary data.</text>
</comment>
<evidence type="ECO:0000259" key="8">
    <source>
        <dbReference type="Pfam" id="PF00150"/>
    </source>
</evidence>
<evidence type="ECO:0000313" key="9">
    <source>
        <dbReference type="EMBL" id="MBB5783938.1"/>
    </source>
</evidence>
<keyword evidence="5 7" id="KW-0326">Glycosidase</keyword>
<dbReference type="GO" id="GO:0005576">
    <property type="term" value="C:extracellular region"/>
    <property type="evidence" value="ECO:0007669"/>
    <property type="project" value="TreeGrafter"/>
</dbReference>